<protein>
    <submittedName>
        <fullName evidence="3">OLC1v1006058C1</fullName>
    </submittedName>
</protein>
<feature type="region of interest" description="Disordered" evidence="2">
    <location>
        <begin position="1"/>
        <end position="23"/>
    </location>
</feature>
<keyword evidence="4" id="KW-1185">Reference proteome</keyword>
<organism evidence="3 4">
    <name type="scientific">Oldenlandia corymbosa var. corymbosa</name>
    <dbReference type="NCBI Taxonomy" id="529605"/>
    <lineage>
        <taxon>Eukaryota</taxon>
        <taxon>Viridiplantae</taxon>
        <taxon>Streptophyta</taxon>
        <taxon>Embryophyta</taxon>
        <taxon>Tracheophyta</taxon>
        <taxon>Spermatophyta</taxon>
        <taxon>Magnoliopsida</taxon>
        <taxon>eudicotyledons</taxon>
        <taxon>Gunneridae</taxon>
        <taxon>Pentapetalae</taxon>
        <taxon>asterids</taxon>
        <taxon>lamiids</taxon>
        <taxon>Gentianales</taxon>
        <taxon>Rubiaceae</taxon>
        <taxon>Rubioideae</taxon>
        <taxon>Spermacoceae</taxon>
        <taxon>Hedyotis-Oldenlandia complex</taxon>
        <taxon>Oldenlandia</taxon>
    </lineage>
</organism>
<feature type="coiled-coil region" evidence="1">
    <location>
        <begin position="40"/>
        <end position="92"/>
    </location>
</feature>
<dbReference type="EMBL" id="OX459122">
    <property type="protein sequence ID" value="CAI9106829.1"/>
    <property type="molecule type" value="Genomic_DNA"/>
</dbReference>
<evidence type="ECO:0000313" key="3">
    <source>
        <dbReference type="EMBL" id="CAI9106829.1"/>
    </source>
</evidence>
<sequence>MVKLADDDSIAKKGVSNEEEPRTCDDKLARYVEKMQDEWKAVQKQNMEKCVEDCQKLEELNNVMELKLYQLLKEKIRKNSELEMKLSFVTREI</sequence>
<dbReference type="Proteomes" id="UP001161247">
    <property type="component" value="Chromosome 5"/>
</dbReference>
<reference evidence="3" key="1">
    <citation type="submission" date="2023-03" db="EMBL/GenBank/DDBJ databases">
        <authorList>
            <person name="Julca I."/>
        </authorList>
    </citation>
    <scope>NUCLEOTIDE SEQUENCE</scope>
</reference>
<evidence type="ECO:0000313" key="4">
    <source>
        <dbReference type="Proteomes" id="UP001161247"/>
    </source>
</evidence>
<dbReference type="AlphaFoldDB" id="A0AAV1DG31"/>
<keyword evidence="1" id="KW-0175">Coiled coil</keyword>
<evidence type="ECO:0000256" key="2">
    <source>
        <dbReference type="SAM" id="MobiDB-lite"/>
    </source>
</evidence>
<evidence type="ECO:0000256" key="1">
    <source>
        <dbReference type="SAM" id="Coils"/>
    </source>
</evidence>
<gene>
    <name evidence="3" type="ORF">OLC1_LOCUS15272</name>
</gene>
<proteinExistence type="predicted"/>
<accession>A0AAV1DG31</accession>
<name>A0AAV1DG31_OLDCO</name>